<evidence type="ECO:0000256" key="4">
    <source>
        <dbReference type="ARBA" id="ARBA00072792"/>
    </source>
</evidence>
<feature type="domain" description="Rhodanese" evidence="6">
    <location>
        <begin position="267"/>
        <end position="352"/>
    </location>
</feature>
<dbReference type="InterPro" id="IPR001763">
    <property type="entry name" value="Rhodanese-like_dom"/>
</dbReference>
<dbReference type="GO" id="GO:0005524">
    <property type="term" value="F:ATP binding"/>
    <property type="evidence" value="ECO:0007669"/>
    <property type="project" value="UniProtKB-KW"/>
</dbReference>
<dbReference type="InterPro" id="IPR036873">
    <property type="entry name" value="Rhodanese-like_dom_sf"/>
</dbReference>
<accession>A0A1C9C8C9</accession>
<dbReference type="CDD" id="cd00757">
    <property type="entry name" value="ThiF_MoeB_HesA_family"/>
    <property type="match status" value="1"/>
</dbReference>
<dbReference type="InterPro" id="IPR000594">
    <property type="entry name" value="ThiF_NAD_FAD-bd"/>
</dbReference>
<feature type="transmembrane region" description="Helical" evidence="5">
    <location>
        <begin position="33"/>
        <end position="51"/>
    </location>
</feature>
<protein>
    <recommendedName>
        <fullName evidence="4">Probable molybdopterin-synthase adenylyltransferase</fullName>
    </recommendedName>
</protein>
<dbReference type="SMART" id="SM00450">
    <property type="entry name" value="RHOD"/>
    <property type="match status" value="1"/>
</dbReference>
<keyword evidence="7" id="KW-0934">Plastid</keyword>
<dbReference type="GO" id="GO:0016779">
    <property type="term" value="F:nucleotidyltransferase activity"/>
    <property type="evidence" value="ECO:0007669"/>
    <property type="project" value="TreeGrafter"/>
</dbReference>
<dbReference type="Gene3D" id="3.40.250.10">
    <property type="entry name" value="Rhodanese-like domain"/>
    <property type="match status" value="1"/>
</dbReference>
<dbReference type="SUPFAM" id="SSF69572">
    <property type="entry name" value="Activating enzymes of the ubiquitin-like proteins"/>
    <property type="match status" value="1"/>
</dbReference>
<sequence length="354" mass="40788">MILSKEEYEKYARHIILDKIGIYGQQRLKKAKILFIGAGGLACPGILYLAACGIGNIGIIDYDIISISNLQRQILYNYQDIGKLKTISCQNRLNLLNPSCQVTIYSDLLNYDNVFLIIKNYDVIIDTSDNFATRYMIDEACHKLHKVHIYGAIQHFEGQVSVFNYKSGPKYSDLYPHYLKLANNNCNELGVIGVLPGVIGLLQATETIKIITGLGQISSGYLIVYNALDISIKKIKIQSNQKTNKKYKTSNKKYKNTILCKTIKKQQKNKIIFIDVRQKKEFEEKHIINAINIPLKEIKYKRSIKLLQNKYKHKMLIIYCSYNSRSIIASNILEQHNITHYRLENGFDEWINNY</sequence>
<evidence type="ECO:0000256" key="5">
    <source>
        <dbReference type="SAM" id="Phobius"/>
    </source>
</evidence>
<evidence type="ECO:0000259" key="6">
    <source>
        <dbReference type="PROSITE" id="PS50206"/>
    </source>
</evidence>
<dbReference type="PANTHER" id="PTHR10953">
    <property type="entry name" value="UBIQUITIN-ACTIVATING ENZYME E1"/>
    <property type="match status" value="1"/>
</dbReference>
<dbReference type="Gene3D" id="3.40.50.720">
    <property type="entry name" value="NAD(P)-binding Rossmann-like Domain"/>
    <property type="match status" value="1"/>
</dbReference>
<name>A0A1C9C8C9_9FLOR</name>
<proteinExistence type="predicted"/>
<dbReference type="InterPro" id="IPR045886">
    <property type="entry name" value="ThiF/MoeB/HesA"/>
</dbReference>
<dbReference type="EMBL" id="KX284710">
    <property type="protein sequence ID" value="AOM64637.1"/>
    <property type="molecule type" value="Genomic_DNA"/>
</dbReference>
<evidence type="ECO:0000313" key="7">
    <source>
        <dbReference type="EMBL" id="AOM64637.1"/>
    </source>
</evidence>
<dbReference type="GO" id="GO:0005829">
    <property type="term" value="C:cytosol"/>
    <property type="evidence" value="ECO:0007669"/>
    <property type="project" value="TreeGrafter"/>
</dbReference>
<dbReference type="GO" id="GO:0008641">
    <property type="term" value="F:ubiquitin-like modifier activating enzyme activity"/>
    <property type="evidence" value="ECO:0007669"/>
    <property type="project" value="InterPro"/>
</dbReference>
<evidence type="ECO:0000256" key="3">
    <source>
        <dbReference type="ARBA" id="ARBA00022840"/>
    </source>
</evidence>
<dbReference type="Pfam" id="PF00899">
    <property type="entry name" value="ThiF"/>
    <property type="match status" value="1"/>
</dbReference>
<geneLocation type="plastid" evidence="7"/>
<dbReference type="Pfam" id="PF00581">
    <property type="entry name" value="Rhodanese"/>
    <property type="match status" value="1"/>
</dbReference>
<dbReference type="CDD" id="cd00158">
    <property type="entry name" value="RHOD"/>
    <property type="match status" value="1"/>
</dbReference>
<keyword evidence="5" id="KW-1133">Transmembrane helix</keyword>
<dbReference type="GO" id="GO:0004792">
    <property type="term" value="F:thiosulfate-cyanide sulfurtransferase activity"/>
    <property type="evidence" value="ECO:0007669"/>
    <property type="project" value="TreeGrafter"/>
</dbReference>
<keyword evidence="2" id="KW-0547">Nucleotide-binding</keyword>
<keyword evidence="1" id="KW-0808">Transferase</keyword>
<reference evidence="7" key="1">
    <citation type="journal article" date="2016" name="BMC Biol.">
        <title>Parallel evolution of highly conserved plastid genome architecture in red seaweeds and seed plants.</title>
        <authorList>
            <person name="Lee J."/>
            <person name="Cho C.H."/>
            <person name="Park S.I."/>
            <person name="Choi J.W."/>
            <person name="Song H.S."/>
            <person name="West J.A."/>
            <person name="Bhattacharya D."/>
            <person name="Yoon H.S."/>
        </authorList>
    </citation>
    <scope>NUCLEOTIDE SEQUENCE</scope>
</reference>
<gene>
    <name evidence="7" type="primary">moeB</name>
    <name evidence="7" type="ORF">Riqu_158</name>
</gene>
<dbReference type="PANTHER" id="PTHR10953:SF102">
    <property type="entry name" value="ADENYLYLTRANSFERASE AND SULFURTRANSFERASE MOCS3"/>
    <property type="match status" value="1"/>
</dbReference>
<evidence type="ECO:0000256" key="1">
    <source>
        <dbReference type="ARBA" id="ARBA00022679"/>
    </source>
</evidence>
<dbReference type="PROSITE" id="PS50206">
    <property type="entry name" value="RHODANESE_3"/>
    <property type="match status" value="1"/>
</dbReference>
<keyword evidence="5" id="KW-0472">Membrane</keyword>
<dbReference type="FunFam" id="3.40.50.720:FF:000033">
    <property type="entry name" value="Adenylyltransferase and sulfurtransferase MOCS3"/>
    <property type="match status" value="1"/>
</dbReference>
<evidence type="ECO:0000256" key="2">
    <source>
        <dbReference type="ARBA" id="ARBA00022741"/>
    </source>
</evidence>
<keyword evidence="3" id="KW-0067">ATP-binding</keyword>
<organism evidence="7">
    <name type="scientific">Riquetophycus sp</name>
    <dbReference type="NCBI Taxonomy" id="1897556"/>
    <lineage>
        <taxon>Eukaryota</taxon>
        <taxon>Rhodophyta</taxon>
        <taxon>Florideophyceae</taxon>
        <taxon>Rhodymeniophycidae</taxon>
        <taxon>Peyssonneliales</taxon>
        <taxon>Peyssonneliaceae</taxon>
        <taxon>Riquetophycus</taxon>
    </lineage>
</organism>
<dbReference type="InterPro" id="IPR035985">
    <property type="entry name" value="Ubiquitin-activating_enz"/>
</dbReference>
<keyword evidence="5" id="KW-0812">Transmembrane</keyword>
<dbReference type="AlphaFoldDB" id="A0A1C9C8C9"/>
<dbReference type="GO" id="GO:0008146">
    <property type="term" value="F:sulfotransferase activity"/>
    <property type="evidence" value="ECO:0007669"/>
    <property type="project" value="TreeGrafter"/>
</dbReference>